<keyword evidence="2" id="KW-0732">Signal</keyword>
<evidence type="ECO:0000256" key="2">
    <source>
        <dbReference type="SAM" id="SignalP"/>
    </source>
</evidence>
<evidence type="ECO:0000313" key="4">
    <source>
        <dbReference type="Proteomes" id="UP000215335"/>
    </source>
</evidence>
<dbReference type="Proteomes" id="UP000215335">
    <property type="component" value="Unassembled WGS sequence"/>
</dbReference>
<protein>
    <submittedName>
        <fullName evidence="3">Uncharacterized protein</fullName>
    </submittedName>
</protein>
<evidence type="ECO:0000313" key="3">
    <source>
        <dbReference type="EMBL" id="OXU22555.1"/>
    </source>
</evidence>
<comment type="caution">
    <text evidence="3">The sequence shown here is derived from an EMBL/GenBank/DDBJ whole genome shotgun (WGS) entry which is preliminary data.</text>
</comment>
<evidence type="ECO:0000256" key="1">
    <source>
        <dbReference type="SAM" id="MobiDB-lite"/>
    </source>
</evidence>
<name>A0A232EW15_9HYME</name>
<dbReference type="AlphaFoldDB" id="A0A232EW15"/>
<dbReference type="EMBL" id="NNAY01001922">
    <property type="protein sequence ID" value="OXU22555.1"/>
    <property type="molecule type" value="Genomic_DNA"/>
</dbReference>
<feature type="chain" id="PRO_5012375823" evidence="2">
    <location>
        <begin position="21"/>
        <end position="76"/>
    </location>
</feature>
<organism evidence="3 4">
    <name type="scientific">Trichomalopsis sarcophagae</name>
    <dbReference type="NCBI Taxonomy" id="543379"/>
    <lineage>
        <taxon>Eukaryota</taxon>
        <taxon>Metazoa</taxon>
        <taxon>Ecdysozoa</taxon>
        <taxon>Arthropoda</taxon>
        <taxon>Hexapoda</taxon>
        <taxon>Insecta</taxon>
        <taxon>Pterygota</taxon>
        <taxon>Neoptera</taxon>
        <taxon>Endopterygota</taxon>
        <taxon>Hymenoptera</taxon>
        <taxon>Apocrita</taxon>
        <taxon>Proctotrupomorpha</taxon>
        <taxon>Chalcidoidea</taxon>
        <taxon>Pteromalidae</taxon>
        <taxon>Pteromalinae</taxon>
        <taxon>Trichomalopsis</taxon>
    </lineage>
</organism>
<feature type="signal peptide" evidence="2">
    <location>
        <begin position="1"/>
        <end position="20"/>
    </location>
</feature>
<sequence length="76" mass="7749">MKTFAFSVLAALLMAGVVTAESEPANLETTTPITTTAASDTTTSADISTTVNSVEETTTAANIGGPMPTMPSIIRK</sequence>
<feature type="region of interest" description="Disordered" evidence="1">
    <location>
        <begin position="56"/>
        <end position="76"/>
    </location>
</feature>
<accession>A0A232EW15</accession>
<proteinExistence type="predicted"/>
<gene>
    <name evidence="3" type="ORF">TSAR_008028</name>
</gene>
<keyword evidence="4" id="KW-1185">Reference proteome</keyword>
<reference evidence="3 4" key="1">
    <citation type="journal article" date="2017" name="Curr. Biol.">
        <title>The Evolution of Venom by Co-option of Single-Copy Genes.</title>
        <authorList>
            <person name="Martinson E.O."/>
            <person name="Mrinalini"/>
            <person name="Kelkar Y.D."/>
            <person name="Chang C.H."/>
            <person name="Werren J.H."/>
        </authorList>
    </citation>
    <scope>NUCLEOTIDE SEQUENCE [LARGE SCALE GENOMIC DNA]</scope>
    <source>
        <strain evidence="3 4">Alberta</strain>
        <tissue evidence="3">Whole body</tissue>
    </source>
</reference>